<gene>
    <name evidence="2" type="ORF">FB472_0388</name>
</gene>
<keyword evidence="3" id="KW-1185">Reference proteome</keyword>
<dbReference type="OrthoDB" id="5189518at2"/>
<dbReference type="GO" id="GO:0006310">
    <property type="term" value="P:DNA recombination"/>
    <property type="evidence" value="ECO:0007669"/>
    <property type="project" value="UniProtKB-KW"/>
</dbReference>
<organism evidence="2 3">
    <name type="scientific">Rhodoglobus vestalii</name>
    <dbReference type="NCBI Taxonomy" id="193384"/>
    <lineage>
        <taxon>Bacteria</taxon>
        <taxon>Bacillati</taxon>
        <taxon>Actinomycetota</taxon>
        <taxon>Actinomycetes</taxon>
        <taxon>Micrococcales</taxon>
        <taxon>Microbacteriaceae</taxon>
        <taxon>Rhodoglobus</taxon>
    </lineage>
</organism>
<evidence type="ECO:0000313" key="3">
    <source>
        <dbReference type="Proteomes" id="UP000316560"/>
    </source>
</evidence>
<dbReference type="Proteomes" id="UP000316560">
    <property type="component" value="Unassembled WGS sequence"/>
</dbReference>
<dbReference type="SUPFAM" id="SSF56349">
    <property type="entry name" value="DNA breaking-rejoining enzymes"/>
    <property type="match status" value="1"/>
</dbReference>
<evidence type="ECO:0000256" key="1">
    <source>
        <dbReference type="ARBA" id="ARBA00023172"/>
    </source>
</evidence>
<name>A0A8H2PT46_9MICO</name>
<evidence type="ECO:0000313" key="2">
    <source>
        <dbReference type="EMBL" id="TQO18861.1"/>
    </source>
</evidence>
<dbReference type="InterPro" id="IPR011010">
    <property type="entry name" value="DNA_brk_join_enz"/>
</dbReference>
<proteinExistence type="predicted"/>
<accession>A0A8H2PT46</accession>
<dbReference type="RefSeq" id="WP_141989413.1">
    <property type="nucleotide sequence ID" value="NZ_VFRA01000001.1"/>
</dbReference>
<dbReference type="Gene3D" id="1.10.443.10">
    <property type="entry name" value="Intergrase catalytic core"/>
    <property type="match status" value="1"/>
</dbReference>
<reference evidence="2 3" key="1">
    <citation type="submission" date="2019-06" db="EMBL/GenBank/DDBJ databases">
        <title>Sequencing the genomes of 1000 actinobacteria strains.</title>
        <authorList>
            <person name="Klenk H.-P."/>
        </authorList>
    </citation>
    <scope>NUCLEOTIDE SEQUENCE [LARGE SCALE GENOMIC DNA]</scope>
    <source>
        <strain evidence="2 3">DSM 21947</strain>
    </source>
</reference>
<sequence length="307" mass="33798">MEKGFDLQHDDDPLGLSKTYLPIMGLPYWNTIGPFITHAVSEVAEGGRDLPGLYSAITPFVLWCWQSRGIDLREDRIFRRTLADQFIHLATPTLSPASKATHRGALWRAIEILNPHDTSVSGLALPRSTPTIPYNDSELAQLQSWALAQSTAARRQDAGTLLALGLGAGLATREILEVTVSDVTIRPRGMFVSVWASRPRTVPVLAEWSSYLRASAELSRGQEWVFAAGRGAPSSDQVSEFLARARSGLDIRVVRMRATWLRRHLADGMSPIELMQISGIHTLAGLQNSLNFAPTTGHKMAKRGDHK</sequence>
<comment type="caution">
    <text evidence="2">The sequence shown here is derived from an EMBL/GenBank/DDBJ whole genome shotgun (WGS) entry which is preliminary data.</text>
</comment>
<dbReference type="EMBL" id="VFRA01000001">
    <property type="protein sequence ID" value="TQO18861.1"/>
    <property type="molecule type" value="Genomic_DNA"/>
</dbReference>
<dbReference type="GO" id="GO:0015074">
    <property type="term" value="P:DNA integration"/>
    <property type="evidence" value="ECO:0007669"/>
    <property type="project" value="InterPro"/>
</dbReference>
<protein>
    <recommendedName>
        <fullName evidence="4">Phage integrase family protein</fullName>
    </recommendedName>
</protein>
<keyword evidence="1" id="KW-0233">DNA recombination</keyword>
<dbReference type="GO" id="GO:0003677">
    <property type="term" value="F:DNA binding"/>
    <property type="evidence" value="ECO:0007669"/>
    <property type="project" value="InterPro"/>
</dbReference>
<evidence type="ECO:0008006" key="4">
    <source>
        <dbReference type="Google" id="ProtNLM"/>
    </source>
</evidence>
<dbReference type="InterPro" id="IPR013762">
    <property type="entry name" value="Integrase-like_cat_sf"/>
</dbReference>
<dbReference type="AlphaFoldDB" id="A0A8H2PT46"/>